<feature type="transmembrane region" description="Helical" evidence="2">
    <location>
        <begin position="12"/>
        <end position="35"/>
    </location>
</feature>
<keyword evidence="6" id="KW-1185">Reference proteome</keyword>
<feature type="domain" description="Mammalian cell entry C-terminal" evidence="4">
    <location>
        <begin position="129"/>
        <end position="346"/>
    </location>
</feature>
<dbReference type="EMBL" id="JBHSXX010000001">
    <property type="protein sequence ID" value="MFC6867754.1"/>
    <property type="molecule type" value="Genomic_DNA"/>
</dbReference>
<keyword evidence="2" id="KW-1133">Transmembrane helix</keyword>
<gene>
    <name evidence="5" type="ORF">ACFQGD_11410</name>
</gene>
<evidence type="ECO:0000259" key="3">
    <source>
        <dbReference type="Pfam" id="PF02470"/>
    </source>
</evidence>
<keyword evidence="2" id="KW-0812">Transmembrane</keyword>
<reference evidence="6" key="1">
    <citation type="journal article" date="2019" name="Int. J. Syst. Evol. Microbiol.">
        <title>The Global Catalogue of Microorganisms (GCM) 10K type strain sequencing project: providing services to taxonomists for standard genome sequencing and annotation.</title>
        <authorList>
            <consortium name="The Broad Institute Genomics Platform"/>
            <consortium name="The Broad Institute Genome Sequencing Center for Infectious Disease"/>
            <person name="Wu L."/>
            <person name="Ma J."/>
        </authorList>
    </citation>
    <scope>NUCLEOTIDE SEQUENCE [LARGE SCALE GENOMIC DNA]</scope>
    <source>
        <strain evidence="6">KCTC 32255</strain>
    </source>
</reference>
<accession>A0ABW2BZ11</accession>
<name>A0ABW2BZ11_9PSEU</name>
<dbReference type="InterPro" id="IPR052336">
    <property type="entry name" value="MlaD_Phospholipid_Transporter"/>
</dbReference>
<dbReference type="Pfam" id="PF02470">
    <property type="entry name" value="MlaD"/>
    <property type="match status" value="1"/>
</dbReference>
<dbReference type="PANTHER" id="PTHR33371:SF19">
    <property type="entry name" value="MCE-FAMILY PROTEIN MCE4A"/>
    <property type="match status" value="1"/>
</dbReference>
<organism evidence="5 6">
    <name type="scientific">Haloechinothrix salitolerans</name>
    <dbReference type="NCBI Taxonomy" id="926830"/>
    <lineage>
        <taxon>Bacteria</taxon>
        <taxon>Bacillati</taxon>
        <taxon>Actinomycetota</taxon>
        <taxon>Actinomycetes</taxon>
        <taxon>Pseudonocardiales</taxon>
        <taxon>Pseudonocardiaceae</taxon>
        <taxon>Haloechinothrix</taxon>
    </lineage>
</organism>
<dbReference type="PANTHER" id="PTHR33371">
    <property type="entry name" value="INTERMEMBRANE PHOSPHOLIPID TRANSPORT SYSTEM BINDING PROTEIN MLAD-RELATED"/>
    <property type="match status" value="1"/>
</dbReference>
<evidence type="ECO:0000259" key="4">
    <source>
        <dbReference type="Pfam" id="PF11887"/>
    </source>
</evidence>
<feature type="compositionally biased region" description="Basic and acidic residues" evidence="1">
    <location>
        <begin position="329"/>
        <end position="339"/>
    </location>
</feature>
<sequence length="412" mass="44051">MRRSGPRKPLSKLALAIRGAIACLLVIAVMVYITIASTGALSGYPEITASVPASNVGISEQAPVEYKGVVVGKVIRVETEETTAHVTMRIYERQADAISERSQVRVLPRTLFGDQFVQLIPPPDGDVGEPISDGDTLMPDTSTETVQLYEAYVRLTELLDRIKPEQIATALHAMAQLLDGRGEKFGRMIDQLHDLTDDVPGLLDLVDDGATTTTTLSDQLAEAAPHGIKAMRDAIALSELVVTEQDTLAGALTGGIAVSDESTRFLADNTDRFIKLLHTSGPVVDTLARHPRAVPDAVRNAHTLLEAGIPTFQTGPWFRIRANLTTKEPRPYTRADCPRYGDQAGPNCPTGTQSGDQTVRYGGTAGPVGSEQESETLTELLRAAPGGQDEESDGMVGVLLGPLVRGNSVVIP</sequence>
<dbReference type="Proteomes" id="UP001596337">
    <property type="component" value="Unassembled WGS sequence"/>
</dbReference>
<feature type="region of interest" description="Disordered" evidence="1">
    <location>
        <begin position="329"/>
        <end position="375"/>
    </location>
</feature>
<dbReference type="InterPro" id="IPR024516">
    <property type="entry name" value="Mce_C"/>
</dbReference>
<evidence type="ECO:0000313" key="6">
    <source>
        <dbReference type="Proteomes" id="UP001596337"/>
    </source>
</evidence>
<dbReference type="InterPro" id="IPR003399">
    <property type="entry name" value="Mce/MlaD"/>
</dbReference>
<feature type="domain" description="Mce/MlaD" evidence="3">
    <location>
        <begin position="45"/>
        <end position="122"/>
    </location>
</feature>
<comment type="caution">
    <text evidence="5">The sequence shown here is derived from an EMBL/GenBank/DDBJ whole genome shotgun (WGS) entry which is preliminary data.</text>
</comment>
<dbReference type="Pfam" id="PF11887">
    <property type="entry name" value="Mce4_CUP1"/>
    <property type="match status" value="1"/>
</dbReference>
<protein>
    <submittedName>
        <fullName evidence="5">MCE family protein</fullName>
    </submittedName>
</protein>
<evidence type="ECO:0000256" key="2">
    <source>
        <dbReference type="SAM" id="Phobius"/>
    </source>
</evidence>
<evidence type="ECO:0000313" key="5">
    <source>
        <dbReference type="EMBL" id="MFC6867754.1"/>
    </source>
</evidence>
<keyword evidence="2" id="KW-0472">Membrane</keyword>
<proteinExistence type="predicted"/>
<dbReference type="RefSeq" id="WP_345400384.1">
    <property type="nucleotide sequence ID" value="NZ_BAABLA010000099.1"/>
</dbReference>
<evidence type="ECO:0000256" key="1">
    <source>
        <dbReference type="SAM" id="MobiDB-lite"/>
    </source>
</evidence>